<dbReference type="KEGG" id="cmp:Cha6605_2089"/>
<dbReference type="RefSeq" id="WP_015159342.1">
    <property type="nucleotide sequence ID" value="NC_019697.1"/>
</dbReference>
<reference evidence="1 2" key="1">
    <citation type="submission" date="2012-05" db="EMBL/GenBank/DDBJ databases">
        <title>Finished chromosome of genome of Chamaesiphon sp. PCC 6605.</title>
        <authorList>
            <consortium name="US DOE Joint Genome Institute"/>
            <person name="Gugger M."/>
            <person name="Coursin T."/>
            <person name="Rippka R."/>
            <person name="Tandeau De Marsac N."/>
            <person name="Huntemann M."/>
            <person name="Wei C.-L."/>
            <person name="Han J."/>
            <person name="Detter J.C."/>
            <person name="Han C."/>
            <person name="Tapia R."/>
            <person name="Chen A."/>
            <person name="Kyrpides N."/>
            <person name="Mavromatis K."/>
            <person name="Markowitz V."/>
            <person name="Szeto E."/>
            <person name="Ivanova N."/>
            <person name="Pagani I."/>
            <person name="Pati A."/>
            <person name="Goodwin L."/>
            <person name="Nordberg H.P."/>
            <person name="Cantor M.N."/>
            <person name="Hua S.X."/>
            <person name="Woyke T."/>
            <person name="Kerfeld C.A."/>
        </authorList>
    </citation>
    <scope>NUCLEOTIDE SEQUENCE [LARGE SCALE GENOMIC DNA]</scope>
    <source>
        <strain evidence="2">ATCC 27169 / PCC 6605</strain>
    </source>
</reference>
<dbReference type="EMBL" id="CP003600">
    <property type="protein sequence ID" value="AFY93182.1"/>
    <property type="molecule type" value="Genomic_DNA"/>
</dbReference>
<proteinExistence type="predicted"/>
<keyword evidence="2" id="KW-1185">Reference proteome</keyword>
<accession>K9UDI9</accession>
<name>K9UDI9_CHAP6</name>
<dbReference type="Proteomes" id="UP000010366">
    <property type="component" value="Chromosome"/>
</dbReference>
<dbReference type="HOGENOM" id="CLU_2599623_0_0_3"/>
<organism evidence="1 2">
    <name type="scientific">Chamaesiphon minutus (strain ATCC 27169 / PCC 6605)</name>
    <dbReference type="NCBI Taxonomy" id="1173020"/>
    <lineage>
        <taxon>Bacteria</taxon>
        <taxon>Bacillati</taxon>
        <taxon>Cyanobacteriota</taxon>
        <taxon>Cyanophyceae</taxon>
        <taxon>Gomontiellales</taxon>
        <taxon>Chamaesiphonaceae</taxon>
        <taxon>Chamaesiphon</taxon>
    </lineage>
</organism>
<evidence type="ECO:0000313" key="2">
    <source>
        <dbReference type="Proteomes" id="UP000010366"/>
    </source>
</evidence>
<gene>
    <name evidence="1" type="ORF">Cha6605_2089</name>
</gene>
<evidence type="ECO:0000313" key="1">
    <source>
        <dbReference type="EMBL" id="AFY93182.1"/>
    </source>
</evidence>
<dbReference type="AlphaFoldDB" id="K9UDI9"/>
<dbReference type="STRING" id="1173020.Cha6605_2089"/>
<sequence>MCDRQKVSCANCLYGNYWHEPDNYDAPEEFGFDCSYPALGSKLARNLRTDWNIDDEDLAAECLDYLPETITSPASSASV</sequence>
<protein>
    <submittedName>
        <fullName evidence="1">Uncharacterized protein</fullName>
    </submittedName>
</protein>